<evidence type="ECO:0000313" key="2">
    <source>
        <dbReference type="Proteomes" id="UP000523614"/>
    </source>
</evidence>
<dbReference type="EMBL" id="JAAYYP010000449">
    <property type="protein sequence ID" value="NLF92108.1"/>
    <property type="molecule type" value="Genomic_DNA"/>
</dbReference>
<name>A0A847HFJ4_9CORY</name>
<comment type="caution">
    <text evidence="1">The sequence shown here is derived from an EMBL/GenBank/DDBJ whole genome shotgun (WGS) entry which is preliminary data.</text>
</comment>
<proteinExistence type="predicted"/>
<keyword evidence="1" id="KW-0067">ATP-binding</keyword>
<evidence type="ECO:0000313" key="1">
    <source>
        <dbReference type="EMBL" id="NLF92108.1"/>
    </source>
</evidence>
<reference evidence="1 2" key="1">
    <citation type="journal article" date="2020" name="Biotechnol. Biofuels">
        <title>New insights from the biogas microbiome by comprehensive genome-resolved metagenomics of nearly 1600 species originating from multiple anaerobic digesters.</title>
        <authorList>
            <person name="Campanaro S."/>
            <person name="Treu L."/>
            <person name="Rodriguez-R L.M."/>
            <person name="Kovalovszki A."/>
            <person name="Ziels R.M."/>
            <person name="Maus I."/>
            <person name="Zhu X."/>
            <person name="Kougias P.G."/>
            <person name="Basile A."/>
            <person name="Luo G."/>
            <person name="Schluter A."/>
            <person name="Konstantinidis K.T."/>
            <person name="Angelidaki I."/>
        </authorList>
    </citation>
    <scope>NUCLEOTIDE SEQUENCE [LARGE SCALE GENOMIC DNA]</scope>
    <source>
        <strain evidence="1">AS06rmzACSIP_235</strain>
    </source>
</reference>
<dbReference type="GO" id="GO:0005524">
    <property type="term" value="F:ATP binding"/>
    <property type="evidence" value="ECO:0007669"/>
    <property type="project" value="UniProtKB-KW"/>
</dbReference>
<accession>A0A847HFJ4</accession>
<feature type="non-terminal residue" evidence="1">
    <location>
        <position position="1"/>
    </location>
</feature>
<keyword evidence="1" id="KW-0547">Nucleotide-binding</keyword>
<dbReference type="AlphaFoldDB" id="A0A847HFJ4"/>
<sequence length="74" mass="8153">QELVKRSGILVFASHSNDFLAQLCNTALWIDHGHVRKAGLVDEVVEAYEGKGAGDYVRSLLQRFDEDGQPTPSP</sequence>
<organism evidence="1 2">
    <name type="scientific">Corynebacterium marinum</name>
    <dbReference type="NCBI Taxonomy" id="349751"/>
    <lineage>
        <taxon>Bacteria</taxon>
        <taxon>Bacillati</taxon>
        <taxon>Actinomycetota</taxon>
        <taxon>Actinomycetes</taxon>
        <taxon>Mycobacteriales</taxon>
        <taxon>Corynebacteriaceae</taxon>
        <taxon>Corynebacterium</taxon>
    </lineage>
</organism>
<dbReference type="Proteomes" id="UP000523614">
    <property type="component" value="Unassembled WGS sequence"/>
</dbReference>
<protein>
    <submittedName>
        <fullName evidence="1">ABC transporter ATP-binding protein</fullName>
    </submittedName>
</protein>
<gene>
    <name evidence="1" type="ORF">GX570_12330</name>
</gene>